<feature type="region of interest" description="Disordered" evidence="2">
    <location>
        <begin position="225"/>
        <end position="280"/>
    </location>
</feature>
<keyword evidence="1" id="KW-0175">Coiled coil</keyword>
<reference evidence="4" key="1">
    <citation type="submission" date="2022-11" db="UniProtKB">
        <authorList>
            <consortium name="WormBaseParasite"/>
        </authorList>
    </citation>
    <scope>IDENTIFICATION</scope>
</reference>
<protein>
    <submittedName>
        <fullName evidence="4">Uncharacterized protein</fullName>
    </submittedName>
</protein>
<feature type="compositionally biased region" description="Low complexity" evidence="2">
    <location>
        <begin position="236"/>
        <end position="251"/>
    </location>
</feature>
<accession>A0A915AYK2</accession>
<organism evidence="3 4">
    <name type="scientific">Parascaris univalens</name>
    <name type="common">Nematode worm</name>
    <dbReference type="NCBI Taxonomy" id="6257"/>
    <lineage>
        <taxon>Eukaryota</taxon>
        <taxon>Metazoa</taxon>
        <taxon>Ecdysozoa</taxon>
        <taxon>Nematoda</taxon>
        <taxon>Chromadorea</taxon>
        <taxon>Rhabditida</taxon>
        <taxon>Spirurina</taxon>
        <taxon>Ascaridomorpha</taxon>
        <taxon>Ascaridoidea</taxon>
        <taxon>Ascarididae</taxon>
        <taxon>Parascaris</taxon>
    </lineage>
</organism>
<dbReference type="AlphaFoldDB" id="A0A915AYK2"/>
<dbReference type="PANTHER" id="PTHR18863">
    <property type="entry name" value="TSEC-2-RELATED"/>
    <property type="match status" value="1"/>
</dbReference>
<sequence length="280" mass="32777">LVIAMRLDELRHDLNIEIDEETLIARAEQLAESEIDFIRMAGITQNELLARHLRDAKRELDLKAMQLDVLRKKMRINECANSMRRVQLNVSKLDELNRNLLTKLTLQQIKSNDSEKRFMKHRLEEQSRLIRELEKKAKEIDRMRNMFENNQRQPPGYSSVEFTSPLKNTNTELQQMKIRLAEIQNKEAQLSYFRSRVIEVLSLPEDVSDGDIIKHLEELTSKNMAESTIDDDTKPSLVRRSQSSDSISRRSNQQTGVTLKKFPAIRSSKSRPKTTFIKWK</sequence>
<name>A0A915AYK2_PARUN</name>
<dbReference type="Proteomes" id="UP000887569">
    <property type="component" value="Unplaced"/>
</dbReference>
<evidence type="ECO:0000256" key="1">
    <source>
        <dbReference type="SAM" id="Coils"/>
    </source>
</evidence>
<dbReference type="InterPro" id="IPR039139">
    <property type="entry name" value="CCDC170-like"/>
</dbReference>
<evidence type="ECO:0000256" key="2">
    <source>
        <dbReference type="SAM" id="MobiDB-lite"/>
    </source>
</evidence>
<dbReference type="PANTHER" id="PTHR18863:SF6">
    <property type="entry name" value="COILED-COIL DOMAIN-CONTAINING PROTEIN 170"/>
    <property type="match status" value="1"/>
</dbReference>
<keyword evidence="3" id="KW-1185">Reference proteome</keyword>
<proteinExistence type="predicted"/>
<feature type="coiled-coil region" evidence="1">
    <location>
        <begin position="116"/>
        <end position="186"/>
    </location>
</feature>
<evidence type="ECO:0000313" key="3">
    <source>
        <dbReference type="Proteomes" id="UP000887569"/>
    </source>
</evidence>
<dbReference type="WBParaSite" id="PgR020_g031_t01">
    <property type="protein sequence ID" value="PgR020_g031_t01"/>
    <property type="gene ID" value="PgR020_g031"/>
</dbReference>
<evidence type="ECO:0000313" key="4">
    <source>
        <dbReference type="WBParaSite" id="PgR020_g031_t01"/>
    </source>
</evidence>